<evidence type="ECO:0000256" key="1">
    <source>
        <dbReference type="SAM" id="SignalP"/>
    </source>
</evidence>
<dbReference type="RefSeq" id="WP_004920060.1">
    <property type="nucleotide sequence ID" value="NZ_BCMA01000002.1"/>
</dbReference>
<sequence length="187" mass="21256">MTVPQILKRLSISLCLTCISTGIFASPAKMSSVKELMQVSQIDDLLRQSLTELSPYYDKQAEQIILNITKSTTLNDKERQAATQLSQLMRDSSTQIISNPKTQQAIEDIYLKTYTEEEVQASIKFLKTPEGQSITRKNAKMMGELSEYMMRTGQEMFNDAKTRDTFQEKMMAIIAPLIVDKKKPSQE</sequence>
<comment type="caution">
    <text evidence="3">The sequence shown here is derived from an EMBL/GenBank/DDBJ whole genome shotgun (WGS) entry which is preliminary data.</text>
</comment>
<organism evidence="3 4">
    <name type="scientific">Acinetobacter baylyi</name>
    <dbReference type="NCBI Taxonomy" id="202950"/>
    <lineage>
        <taxon>Bacteria</taxon>
        <taxon>Pseudomonadati</taxon>
        <taxon>Pseudomonadota</taxon>
        <taxon>Gammaproteobacteria</taxon>
        <taxon>Moraxellales</taxon>
        <taxon>Moraxellaceae</taxon>
        <taxon>Acinetobacter</taxon>
    </lineage>
</organism>
<feature type="domain" description="DUF2059" evidence="2">
    <location>
        <begin position="104"/>
        <end position="156"/>
    </location>
</feature>
<accession>A0ABU0UYR0</accession>
<gene>
    <name evidence="3" type="ORF">QE380_002633</name>
</gene>
<evidence type="ECO:0000313" key="4">
    <source>
        <dbReference type="Proteomes" id="UP001233360"/>
    </source>
</evidence>
<dbReference type="Proteomes" id="UP001233360">
    <property type="component" value="Unassembled WGS sequence"/>
</dbReference>
<reference evidence="3 4" key="1">
    <citation type="submission" date="2023-07" db="EMBL/GenBank/DDBJ databases">
        <title>Functional and genomic diversity of the sorghum phyllosphere microbiome.</title>
        <authorList>
            <person name="Shade A."/>
        </authorList>
    </citation>
    <scope>NUCLEOTIDE SEQUENCE [LARGE SCALE GENOMIC DNA]</scope>
    <source>
        <strain evidence="3 4">SORGH_AS_0887</strain>
    </source>
</reference>
<dbReference type="Pfam" id="PF09832">
    <property type="entry name" value="DUF2059"/>
    <property type="match status" value="1"/>
</dbReference>
<protein>
    <recommendedName>
        <fullName evidence="2">DUF2059 domain-containing protein</fullName>
    </recommendedName>
</protein>
<dbReference type="EMBL" id="JAUTBK010000002">
    <property type="protein sequence ID" value="MDQ1209710.1"/>
    <property type="molecule type" value="Genomic_DNA"/>
</dbReference>
<proteinExistence type="predicted"/>
<dbReference type="GeneID" id="45233016"/>
<keyword evidence="4" id="KW-1185">Reference proteome</keyword>
<evidence type="ECO:0000259" key="2">
    <source>
        <dbReference type="Pfam" id="PF09832"/>
    </source>
</evidence>
<keyword evidence="1" id="KW-0732">Signal</keyword>
<dbReference type="InterPro" id="IPR018637">
    <property type="entry name" value="DUF2059"/>
</dbReference>
<evidence type="ECO:0000313" key="3">
    <source>
        <dbReference type="EMBL" id="MDQ1209710.1"/>
    </source>
</evidence>
<feature type="signal peptide" evidence="1">
    <location>
        <begin position="1"/>
        <end position="25"/>
    </location>
</feature>
<feature type="chain" id="PRO_5046824595" description="DUF2059 domain-containing protein" evidence="1">
    <location>
        <begin position="26"/>
        <end position="187"/>
    </location>
</feature>
<name>A0ABU0UYR0_ACIBI</name>